<dbReference type="InterPro" id="IPR050336">
    <property type="entry name" value="Chromosome_partition/occlusion"/>
</dbReference>
<dbReference type="Gene3D" id="3.40.50.150">
    <property type="entry name" value="Vaccinia Virus protein VP39"/>
    <property type="match status" value="1"/>
</dbReference>
<dbReference type="PANTHER" id="PTHR33375:SF1">
    <property type="entry name" value="CHROMOSOME-PARTITIONING PROTEIN PARB-RELATED"/>
    <property type="match status" value="1"/>
</dbReference>
<evidence type="ECO:0000256" key="2">
    <source>
        <dbReference type="ARBA" id="ARBA00022603"/>
    </source>
</evidence>
<sequence>MTPRPDSLLERVESRSPSALRANPRNARTHSKHQIRQIADSIEAFGFLNPVLVDEAGMVLAGHGRLAAAKLLKLTGVPTLLASGLSEAQKRAYVLADNKLAEKAGWDRALLAIELGELAELLPPLNWDLTLTGFETGEIDLILADHEEEEPAPEDAMPEVTGPAVTRRGDLWCLGAHRLLCGDARAADDLDRLMAGVQADMVFTDPPYNVPIAGHVQGRGRVQHREFAFASGEMSEEAFSRFLHDSLGNAVRVSRAGAVHDVCMDWRHVAALIRVGEELYGALLNLCAWAKTNAGQGSFYRSQHELVAVFRVGDEAHQNNVQLGRFGRNRSNVWSYPGSSGFGGEADRADHPTPKPVALVADAIRDCTGRGARVLDPFLGSGTTLLAAEKVGRCGYGLEYEPAYVDVAIRRWQTFTGRDAVLEADGRTYAEVGAEWNEAELDVWSRDLVVRVLGEPRGLLRPSFADSFVGREAA</sequence>
<gene>
    <name evidence="8" type="ORF">DK389_22845</name>
</gene>
<name>A0A2U8WB28_9HYPH</name>
<evidence type="ECO:0000256" key="6">
    <source>
        <dbReference type="SAM" id="MobiDB-lite"/>
    </source>
</evidence>
<keyword evidence="9" id="KW-1185">Reference proteome</keyword>
<dbReference type="InterPro" id="IPR003115">
    <property type="entry name" value="ParB_N"/>
</dbReference>
<dbReference type="PRINTS" id="PR00508">
    <property type="entry name" value="S21N4MTFRASE"/>
</dbReference>
<dbReference type="InterPro" id="IPR015840">
    <property type="entry name" value="DNA_MeTrfase_ParB"/>
</dbReference>
<comment type="catalytic activity">
    <reaction evidence="4">
        <text>a 2'-deoxyadenosine in DNA + S-adenosyl-L-methionine = an N(6)-methyl-2'-deoxyadenosine in DNA + S-adenosyl-L-homocysteine + H(+)</text>
        <dbReference type="Rhea" id="RHEA:15197"/>
        <dbReference type="Rhea" id="RHEA-COMP:12418"/>
        <dbReference type="Rhea" id="RHEA-COMP:12419"/>
        <dbReference type="ChEBI" id="CHEBI:15378"/>
        <dbReference type="ChEBI" id="CHEBI:57856"/>
        <dbReference type="ChEBI" id="CHEBI:59789"/>
        <dbReference type="ChEBI" id="CHEBI:90615"/>
        <dbReference type="ChEBI" id="CHEBI:90616"/>
        <dbReference type="EC" id="2.1.1.72"/>
    </reaction>
</comment>
<comment type="similarity">
    <text evidence="1 5">Belongs to the N(4)/N(6)-methyltransferase family.</text>
</comment>
<keyword evidence="2 8" id="KW-0489">Methyltransferase</keyword>
<dbReference type="GO" id="GO:0008170">
    <property type="term" value="F:N-methyltransferase activity"/>
    <property type="evidence" value="ECO:0007669"/>
    <property type="project" value="InterPro"/>
</dbReference>
<dbReference type="PANTHER" id="PTHR33375">
    <property type="entry name" value="CHROMOSOME-PARTITIONING PROTEIN PARB-RELATED"/>
    <property type="match status" value="1"/>
</dbReference>
<dbReference type="Pfam" id="PF02195">
    <property type="entry name" value="ParB_N"/>
    <property type="match status" value="1"/>
</dbReference>
<dbReference type="EMBL" id="CP029550">
    <property type="protein sequence ID" value="AWN42818.1"/>
    <property type="molecule type" value="Genomic_DNA"/>
</dbReference>
<evidence type="ECO:0000256" key="3">
    <source>
        <dbReference type="ARBA" id="ARBA00022679"/>
    </source>
</evidence>
<evidence type="ECO:0000256" key="1">
    <source>
        <dbReference type="ARBA" id="ARBA00006594"/>
    </source>
</evidence>
<dbReference type="CDD" id="cd16403">
    <property type="entry name" value="ParB_N_like_MT"/>
    <property type="match status" value="1"/>
</dbReference>
<feature type="domain" description="ParB-like N-terminal" evidence="7">
    <location>
        <begin position="13"/>
        <end position="99"/>
    </location>
</feature>
<dbReference type="EC" id="2.1.1.-" evidence="5"/>
<feature type="region of interest" description="Disordered" evidence="6">
    <location>
        <begin position="1"/>
        <end position="32"/>
    </location>
</feature>
<accession>A0A2U8WB28</accession>
<dbReference type="SUPFAM" id="SSF53335">
    <property type="entry name" value="S-adenosyl-L-methionine-dependent methyltransferases"/>
    <property type="match status" value="1"/>
</dbReference>
<dbReference type="GO" id="GO:0007059">
    <property type="term" value="P:chromosome segregation"/>
    <property type="evidence" value="ECO:0007669"/>
    <property type="project" value="TreeGrafter"/>
</dbReference>
<evidence type="ECO:0000256" key="4">
    <source>
        <dbReference type="ARBA" id="ARBA00047942"/>
    </source>
</evidence>
<dbReference type="Gene3D" id="3.90.1530.10">
    <property type="entry name" value="Conserved hypothetical protein from pyrococcus furiosus pfu- 392566-001, ParB domain"/>
    <property type="match status" value="1"/>
</dbReference>
<dbReference type="InterPro" id="IPR029063">
    <property type="entry name" value="SAM-dependent_MTases_sf"/>
</dbReference>
<dbReference type="KEGG" id="mets:DK389_22845"/>
<dbReference type="GO" id="GO:0009007">
    <property type="term" value="F:site-specific DNA-methyltransferase (adenine-specific) activity"/>
    <property type="evidence" value="ECO:0007669"/>
    <property type="project" value="UniProtKB-EC"/>
</dbReference>
<dbReference type="InterPro" id="IPR036086">
    <property type="entry name" value="ParB/Sulfiredoxin_sf"/>
</dbReference>
<dbReference type="SUPFAM" id="SSF110849">
    <property type="entry name" value="ParB/Sulfiredoxin"/>
    <property type="match status" value="1"/>
</dbReference>
<dbReference type="SMART" id="SM00470">
    <property type="entry name" value="ParB"/>
    <property type="match status" value="1"/>
</dbReference>
<evidence type="ECO:0000256" key="5">
    <source>
        <dbReference type="RuleBase" id="RU362026"/>
    </source>
</evidence>
<evidence type="ECO:0000313" key="8">
    <source>
        <dbReference type="EMBL" id="AWN42818.1"/>
    </source>
</evidence>
<evidence type="ECO:0000259" key="7">
    <source>
        <dbReference type="SMART" id="SM00470"/>
    </source>
</evidence>
<dbReference type="OrthoDB" id="7806498at2"/>
<proteinExistence type="inferred from homology"/>
<reference evidence="9" key="1">
    <citation type="submission" date="2018-05" db="EMBL/GenBank/DDBJ databases">
        <title>Complete Genome Sequence of Methylobacterium sp. 17SD2-17.</title>
        <authorList>
            <person name="Srinivasan S."/>
        </authorList>
    </citation>
    <scope>NUCLEOTIDE SEQUENCE [LARGE SCALE GENOMIC DNA]</scope>
    <source>
        <strain evidence="9">17SD2-17</strain>
    </source>
</reference>
<evidence type="ECO:0000313" key="9">
    <source>
        <dbReference type="Proteomes" id="UP000245926"/>
    </source>
</evidence>
<dbReference type="InterPro" id="IPR002941">
    <property type="entry name" value="DNA_methylase_N4/N6"/>
</dbReference>
<keyword evidence="3" id="KW-0808">Transferase</keyword>
<dbReference type="GO" id="GO:0032259">
    <property type="term" value="P:methylation"/>
    <property type="evidence" value="ECO:0007669"/>
    <property type="project" value="UniProtKB-KW"/>
</dbReference>
<dbReference type="PIRSF" id="PIRSF036758">
    <property type="entry name" value="Aden_M_ParB"/>
    <property type="match status" value="1"/>
</dbReference>
<dbReference type="PROSITE" id="PS00092">
    <property type="entry name" value="N6_MTASE"/>
    <property type="match status" value="1"/>
</dbReference>
<dbReference type="GO" id="GO:0005694">
    <property type="term" value="C:chromosome"/>
    <property type="evidence" value="ECO:0007669"/>
    <property type="project" value="TreeGrafter"/>
</dbReference>
<dbReference type="GO" id="GO:0045881">
    <property type="term" value="P:positive regulation of sporulation resulting in formation of a cellular spore"/>
    <property type="evidence" value="ECO:0007669"/>
    <property type="project" value="TreeGrafter"/>
</dbReference>
<dbReference type="InterPro" id="IPR002052">
    <property type="entry name" value="DNA_methylase_N6_adenine_CS"/>
</dbReference>
<dbReference type="InterPro" id="IPR001091">
    <property type="entry name" value="RM_Methyltransferase"/>
</dbReference>
<dbReference type="AlphaFoldDB" id="A0A2U8WB28"/>
<protein>
    <recommendedName>
        <fullName evidence="5">Methyltransferase</fullName>
        <ecNumber evidence="5">2.1.1.-</ecNumber>
    </recommendedName>
</protein>
<dbReference type="Pfam" id="PF01555">
    <property type="entry name" value="N6_N4_Mtase"/>
    <property type="match status" value="1"/>
</dbReference>
<organism evidence="8 9">
    <name type="scientific">Methylobacterium durans</name>
    <dbReference type="NCBI Taxonomy" id="2202825"/>
    <lineage>
        <taxon>Bacteria</taxon>
        <taxon>Pseudomonadati</taxon>
        <taxon>Pseudomonadota</taxon>
        <taxon>Alphaproteobacteria</taxon>
        <taxon>Hyphomicrobiales</taxon>
        <taxon>Methylobacteriaceae</taxon>
        <taxon>Methylobacterium</taxon>
    </lineage>
</organism>
<dbReference type="Proteomes" id="UP000245926">
    <property type="component" value="Chromosome"/>
</dbReference>
<dbReference type="GO" id="GO:0003677">
    <property type="term" value="F:DNA binding"/>
    <property type="evidence" value="ECO:0007669"/>
    <property type="project" value="InterPro"/>
</dbReference>
<dbReference type="REBASE" id="252756">
    <property type="entry name" value="M.MspD217ORF22845P"/>
</dbReference>